<dbReference type="Pfam" id="PF00023">
    <property type="entry name" value="Ank"/>
    <property type="match status" value="1"/>
</dbReference>
<dbReference type="InterPro" id="IPR036770">
    <property type="entry name" value="Ankyrin_rpt-contain_sf"/>
</dbReference>
<evidence type="ECO:0000256" key="2">
    <source>
        <dbReference type="ARBA" id="ARBA00023043"/>
    </source>
</evidence>
<gene>
    <name evidence="4" type="primary">BCL3</name>
    <name evidence="4" type="ORF">AWC38_SpisGene16872</name>
</gene>
<dbReference type="PROSITE" id="PS50297">
    <property type="entry name" value="ANK_REP_REGION"/>
    <property type="match status" value="4"/>
</dbReference>
<comment type="caution">
    <text evidence="4">The sequence shown here is derived from an EMBL/GenBank/DDBJ whole genome shotgun (WGS) entry which is preliminary data.</text>
</comment>
<evidence type="ECO:0000256" key="3">
    <source>
        <dbReference type="PROSITE-ProRule" id="PRU00023"/>
    </source>
</evidence>
<keyword evidence="5" id="KW-1185">Reference proteome</keyword>
<evidence type="ECO:0000313" key="5">
    <source>
        <dbReference type="Proteomes" id="UP000225706"/>
    </source>
</evidence>
<feature type="repeat" description="ANK" evidence="3">
    <location>
        <begin position="315"/>
        <end position="347"/>
    </location>
</feature>
<dbReference type="Pfam" id="PF13637">
    <property type="entry name" value="Ank_4"/>
    <property type="match status" value="1"/>
</dbReference>
<dbReference type="GO" id="GO:0051059">
    <property type="term" value="F:NF-kappaB binding"/>
    <property type="evidence" value="ECO:0007669"/>
    <property type="project" value="TreeGrafter"/>
</dbReference>
<dbReference type="OrthoDB" id="5982935at2759"/>
<dbReference type="AlphaFoldDB" id="A0A2B4RR47"/>
<feature type="repeat" description="ANK" evidence="3">
    <location>
        <begin position="247"/>
        <end position="279"/>
    </location>
</feature>
<dbReference type="GO" id="GO:0071356">
    <property type="term" value="P:cellular response to tumor necrosis factor"/>
    <property type="evidence" value="ECO:0007669"/>
    <property type="project" value="TreeGrafter"/>
</dbReference>
<reference evidence="5" key="1">
    <citation type="journal article" date="2017" name="bioRxiv">
        <title>Comparative analysis of the genomes of Stylophora pistillata and Acropora digitifera provides evidence for extensive differences between species of corals.</title>
        <authorList>
            <person name="Voolstra C.R."/>
            <person name="Li Y."/>
            <person name="Liew Y.J."/>
            <person name="Baumgarten S."/>
            <person name="Zoccola D."/>
            <person name="Flot J.-F."/>
            <person name="Tambutte S."/>
            <person name="Allemand D."/>
            <person name="Aranda M."/>
        </authorList>
    </citation>
    <scope>NUCLEOTIDE SEQUENCE [LARGE SCALE GENOMIC DNA]</scope>
</reference>
<dbReference type="SUPFAM" id="SSF48403">
    <property type="entry name" value="Ankyrin repeat"/>
    <property type="match status" value="1"/>
</dbReference>
<name>A0A2B4RR47_STYPI</name>
<dbReference type="PANTHER" id="PTHR46680:SF3">
    <property type="entry name" value="NF-KAPPA-B INHIBITOR CACTUS"/>
    <property type="match status" value="1"/>
</dbReference>
<organism evidence="4 5">
    <name type="scientific">Stylophora pistillata</name>
    <name type="common">Smooth cauliflower coral</name>
    <dbReference type="NCBI Taxonomy" id="50429"/>
    <lineage>
        <taxon>Eukaryota</taxon>
        <taxon>Metazoa</taxon>
        <taxon>Cnidaria</taxon>
        <taxon>Anthozoa</taxon>
        <taxon>Hexacorallia</taxon>
        <taxon>Scleractinia</taxon>
        <taxon>Astrocoeniina</taxon>
        <taxon>Pocilloporidae</taxon>
        <taxon>Stylophora</taxon>
    </lineage>
</organism>
<feature type="repeat" description="ANK" evidence="3">
    <location>
        <begin position="212"/>
        <end position="234"/>
    </location>
</feature>
<dbReference type="Gene3D" id="1.25.40.20">
    <property type="entry name" value="Ankyrin repeat-containing domain"/>
    <property type="match status" value="2"/>
</dbReference>
<accession>A0A2B4RR47</accession>
<dbReference type="SMART" id="SM00248">
    <property type="entry name" value="ANK"/>
    <property type="match status" value="6"/>
</dbReference>
<keyword evidence="2 3" id="KW-0040">ANK repeat</keyword>
<dbReference type="Proteomes" id="UP000225706">
    <property type="component" value="Unassembled WGS sequence"/>
</dbReference>
<protein>
    <submittedName>
        <fullName evidence="4">B-cell lymphoma 3 protein</fullName>
    </submittedName>
</protein>
<keyword evidence="1" id="KW-0677">Repeat</keyword>
<dbReference type="EMBL" id="LSMT01000395">
    <property type="protein sequence ID" value="PFX18735.1"/>
    <property type="molecule type" value="Genomic_DNA"/>
</dbReference>
<proteinExistence type="predicted"/>
<dbReference type="PRINTS" id="PR01415">
    <property type="entry name" value="ANKYRIN"/>
</dbReference>
<evidence type="ECO:0000313" key="4">
    <source>
        <dbReference type="EMBL" id="PFX18735.1"/>
    </source>
</evidence>
<dbReference type="GO" id="GO:0005829">
    <property type="term" value="C:cytosol"/>
    <property type="evidence" value="ECO:0007669"/>
    <property type="project" value="TreeGrafter"/>
</dbReference>
<dbReference type="InterPro" id="IPR051070">
    <property type="entry name" value="NF-kappa-B_inhibitor"/>
</dbReference>
<evidence type="ECO:0000256" key="1">
    <source>
        <dbReference type="ARBA" id="ARBA00022737"/>
    </source>
</evidence>
<dbReference type="PROSITE" id="PS50088">
    <property type="entry name" value="ANK_REPEAT"/>
    <property type="match status" value="4"/>
</dbReference>
<sequence>MVSTTGFGSTMEERYKFDVSDADLRSNGSLVTSALQQANFDASIQQTSKDIIKRKLTARVSPMTRHHEQGLDRRLHPLVVAPNRGKATRTYGVSTKTQLTDIGGTAPVIKRGQQKLAEKRKFQATNVIVAAKTVKSESSLSKREEPVTKRPRPILPRTMEVSVQPEFKPVVKPAVKPATPVSPEPKLMSDNVATMSLLSATECHLATLQDEDGDTPLHIAIAHGNTQLVEYLISLMSCLTLDIYNNLKQTPLHLAVITEQPCIVEKLVSAGANVNLPDRNGQTPTHLACNRASVECLETLVKARNAPNLELQNFNGYTPLHEAVLAGCCGAVTYLIRQGAKVNCKDGKGGRTPLHHAVEMENMEVIQELLKCGASASEGSFSGNTPLQIASGRSMQNVRLLLEAASTNIKPNKHREIIQVEQSPLVLPKYDDRRQVIVKSTYA</sequence>
<dbReference type="Pfam" id="PF12796">
    <property type="entry name" value="Ank_2"/>
    <property type="match status" value="1"/>
</dbReference>
<dbReference type="STRING" id="50429.A0A2B4RR47"/>
<feature type="repeat" description="ANK" evidence="3">
    <location>
        <begin position="349"/>
        <end position="381"/>
    </location>
</feature>
<dbReference type="PANTHER" id="PTHR46680">
    <property type="entry name" value="NF-KAPPA-B INHIBITOR ALPHA"/>
    <property type="match status" value="1"/>
</dbReference>
<dbReference type="InterPro" id="IPR002110">
    <property type="entry name" value="Ankyrin_rpt"/>
</dbReference>